<reference evidence="3 4" key="1">
    <citation type="submission" date="2017-09" db="EMBL/GenBank/DDBJ databases">
        <title>Depth-based differentiation of microbial function through sediment-hosted aquifers and enrichment of novel symbionts in the deep terrestrial subsurface.</title>
        <authorList>
            <person name="Probst A.J."/>
            <person name="Ladd B."/>
            <person name="Jarett J.K."/>
            <person name="Geller-Mcgrath D.E."/>
            <person name="Sieber C.M."/>
            <person name="Emerson J.B."/>
            <person name="Anantharaman K."/>
            <person name="Thomas B.C."/>
            <person name="Malmstrom R."/>
            <person name="Stieglmeier M."/>
            <person name="Klingl A."/>
            <person name="Woyke T."/>
            <person name="Ryan C.M."/>
            <person name="Banfield J.F."/>
        </authorList>
    </citation>
    <scope>NUCLEOTIDE SEQUENCE [LARGE SCALE GENOMIC DNA]</scope>
    <source>
        <strain evidence="3">CG11_big_fil_rev_8_21_14_0_20_39_10</strain>
    </source>
</reference>
<keyword evidence="1" id="KW-0472">Membrane</keyword>
<keyword evidence="2" id="KW-0732">Signal</keyword>
<feature type="transmembrane region" description="Helical" evidence="1">
    <location>
        <begin position="63"/>
        <end position="86"/>
    </location>
</feature>
<dbReference type="EMBL" id="PCWW01000070">
    <property type="protein sequence ID" value="PIR12803.1"/>
    <property type="molecule type" value="Genomic_DNA"/>
</dbReference>
<evidence type="ECO:0000313" key="3">
    <source>
        <dbReference type="EMBL" id="PIR12803.1"/>
    </source>
</evidence>
<name>A0A2M6K858_9BACT</name>
<dbReference type="Proteomes" id="UP000230869">
    <property type="component" value="Unassembled WGS sequence"/>
</dbReference>
<proteinExistence type="predicted"/>
<evidence type="ECO:0000256" key="1">
    <source>
        <dbReference type="SAM" id="Phobius"/>
    </source>
</evidence>
<keyword evidence="1" id="KW-0812">Transmembrane</keyword>
<organism evidence="3 4">
    <name type="scientific">Candidatus Falkowbacteria bacterium CG11_big_fil_rev_8_21_14_0_20_39_10</name>
    <dbReference type="NCBI Taxonomy" id="1974570"/>
    <lineage>
        <taxon>Bacteria</taxon>
        <taxon>Candidatus Falkowiibacteriota</taxon>
    </lineage>
</organism>
<gene>
    <name evidence="3" type="ORF">COV49_04165</name>
</gene>
<dbReference type="Pfam" id="PF18895">
    <property type="entry name" value="T4SS_pilin"/>
    <property type="match status" value="1"/>
</dbReference>
<dbReference type="InterPro" id="IPR043993">
    <property type="entry name" value="T4SS_pilin"/>
</dbReference>
<comment type="caution">
    <text evidence="3">The sequence shown here is derived from an EMBL/GenBank/DDBJ whole genome shotgun (WGS) entry which is preliminary data.</text>
</comment>
<feature type="chain" id="PRO_5014831243" evidence="2">
    <location>
        <begin position="29"/>
        <end position="131"/>
    </location>
</feature>
<keyword evidence="1" id="KW-1133">Transmembrane helix</keyword>
<protein>
    <submittedName>
        <fullName evidence="3">Uncharacterized protein</fullName>
    </submittedName>
</protein>
<sequence>MNYLNKKIISFTVLTFLFFCVLAPTVLAVDTGLDTTAEVGYGKTLFDSKIKGDKDISSIIGKIVGSLLAFIGVIFFVLIIYGGFMWMTAQGNEEQVNKAIEIMKQAIFGIIVVAAAYLLTKFIGETVIDAF</sequence>
<feature type="transmembrane region" description="Helical" evidence="1">
    <location>
        <begin position="106"/>
        <end position="124"/>
    </location>
</feature>
<evidence type="ECO:0000313" key="4">
    <source>
        <dbReference type="Proteomes" id="UP000230869"/>
    </source>
</evidence>
<accession>A0A2M6K858</accession>
<feature type="signal peptide" evidence="2">
    <location>
        <begin position="1"/>
        <end position="28"/>
    </location>
</feature>
<evidence type="ECO:0000256" key="2">
    <source>
        <dbReference type="SAM" id="SignalP"/>
    </source>
</evidence>
<dbReference type="AlphaFoldDB" id="A0A2M6K858"/>